<dbReference type="Proteomes" id="UP000789860">
    <property type="component" value="Unassembled WGS sequence"/>
</dbReference>
<keyword evidence="2" id="KW-1185">Reference proteome</keyword>
<comment type="caution">
    <text evidence="1">The sequence shown here is derived from an EMBL/GenBank/DDBJ whole genome shotgun (WGS) entry which is preliminary data.</text>
</comment>
<accession>A0ACA9NIJ2</accession>
<sequence>ELDKSNIDIVCPSINCNVILKFDELKNELTAKVLKKMAEKLPEFRWCTKGCGSGQINHLKDAAPRMICENCGHIFCYTHNIPWHEGQTCREYNINNQTFDEASRNYLKNYTKPCPGCGIPCQKISGCDS</sequence>
<feature type="non-terminal residue" evidence="1">
    <location>
        <position position="129"/>
    </location>
</feature>
<gene>
    <name evidence="1" type="ORF">SCALOS_LOCUS8603</name>
</gene>
<evidence type="ECO:0000313" key="2">
    <source>
        <dbReference type="Proteomes" id="UP000789860"/>
    </source>
</evidence>
<reference evidence="1" key="1">
    <citation type="submission" date="2021-06" db="EMBL/GenBank/DDBJ databases">
        <authorList>
            <person name="Kallberg Y."/>
            <person name="Tangrot J."/>
            <person name="Rosling A."/>
        </authorList>
    </citation>
    <scope>NUCLEOTIDE SEQUENCE</scope>
    <source>
        <strain evidence="1">AU212A</strain>
    </source>
</reference>
<name>A0ACA9NIJ2_9GLOM</name>
<protein>
    <submittedName>
        <fullName evidence="1">7406_t:CDS:1</fullName>
    </submittedName>
</protein>
<proteinExistence type="predicted"/>
<evidence type="ECO:0000313" key="1">
    <source>
        <dbReference type="EMBL" id="CAG8648980.1"/>
    </source>
</evidence>
<feature type="non-terminal residue" evidence="1">
    <location>
        <position position="1"/>
    </location>
</feature>
<organism evidence="1 2">
    <name type="scientific">Scutellospora calospora</name>
    <dbReference type="NCBI Taxonomy" id="85575"/>
    <lineage>
        <taxon>Eukaryota</taxon>
        <taxon>Fungi</taxon>
        <taxon>Fungi incertae sedis</taxon>
        <taxon>Mucoromycota</taxon>
        <taxon>Glomeromycotina</taxon>
        <taxon>Glomeromycetes</taxon>
        <taxon>Diversisporales</taxon>
        <taxon>Gigasporaceae</taxon>
        <taxon>Scutellospora</taxon>
    </lineage>
</organism>
<dbReference type="EMBL" id="CAJVPM010023264">
    <property type="protein sequence ID" value="CAG8648980.1"/>
    <property type="molecule type" value="Genomic_DNA"/>
</dbReference>